<gene>
    <name evidence="2" type="ORF">SAMN05216353_11626</name>
</gene>
<dbReference type="RefSeq" id="WP_089751969.1">
    <property type="nucleotide sequence ID" value="NZ_FOOG01000016.1"/>
</dbReference>
<feature type="transmembrane region" description="Helical" evidence="1">
    <location>
        <begin position="20"/>
        <end position="41"/>
    </location>
</feature>
<organism evidence="2 3">
    <name type="scientific">Halobacillus alkaliphilus</name>
    <dbReference type="NCBI Taxonomy" id="396056"/>
    <lineage>
        <taxon>Bacteria</taxon>
        <taxon>Bacillati</taxon>
        <taxon>Bacillota</taxon>
        <taxon>Bacilli</taxon>
        <taxon>Bacillales</taxon>
        <taxon>Bacillaceae</taxon>
        <taxon>Halobacillus</taxon>
    </lineage>
</organism>
<keyword evidence="1" id="KW-0812">Transmembrane</keyword>
<accession>A0A1I2MXN2</accession>
<keyword evidence="1" id="KW-1133">Transmembrane helix</keyword>
<evidence type="ECO:0000313" key="3">
    <source>
        <dbReference type="Proteomes" id="UP000198897"/>
    </source>
</evidence>
<dbReference type="Proteomes" id="UP000198897">
    <property type="component" value="Unassembled WGS sequence"/>
</dbReference>
<name>A0A1I2MXN2_9BACI</name>
<proteinExistence type="predicted"/>
<evidence type="ECO:0000256" key="1">
    <source>
        <dbReference type="SAM" id="Phobius"/>
    </source>
</evidence>
<feature type="transmembrane region" description="Helical" evidence="1">
    <location>
        <begin position="53"/>
        <end position="71"/>
    </location>
</feature>
<dbReference type="NCBIfam" id="TIGR02206">
    <property type="entry name" value="intg_mem_TP0381"/>
    <property type="match status" value="1"/>
</dbReference>
<feature type="transmembrane region" description="Helical" evidence="1">
    <location>
        <begin position="83"/>
        <end position="101"/>
    </location>
</feature>
<reference evidence="3" key="1">
    <citation type="submission" date="2016-10" db="EMBL/GenBank/DDBJ databases">
        <authorList>
            <person name="Varghese N."/>
            <person name="Submissions S."/>
        </authorList>
    </citation>
    <scope>NUCLEOTIDE SEQUENCE [LARGE SCALE GENOMIC DNA]</scope>
    <source>
        <strain evidence="3">FP5</strain>
    </source>
</reference>
<protein>
    <submittedName>
        <fullName evidence="2">Conserved hypothetical integral membrane protein TIGR02206</fullName>
    </submittedName>
</protein>
<dbReference type="AlphaFoldDB" id="A0A1I2MXN2"/>
<dbReference type="OrthoDB" id="9813172at2"/>
<feature type="transmembrane region" description="Helical" evidence="1">
    <location>
        <begin position="108"/>
        <end position="127"/>
    </location>
</feature>
<dbReference type="EMBL" id="FOOG01000016">
    <property type="protein sequence ID" value="SFF96355.1"/>
    <property type="molecule type" value="Genomic_DNA"/>
</dbReference>
<feature type="transmembrane region" description="Helical" evidence="1">
    <location>
        <begin position="210"/>
        <end position="234"/>
    </location>
</feature>
<sequence>MPEWFNIQIQDRFEFLSPSHLIMLTILFSGIALLLIFHRTLQKNNKLQQSVRWSLFVLLLGCEIGQTIWGLVNNNWNMEDHAPLHLCGIASFLGMGALLFYRHRVIQLVYFIGIIPPVVTLLTPEVFYSFPHFRFMKFFLHHMALAWTGIFLILVSSARITFRSLLVMFGYLNLYAAFIFFLNRRIGTNYLFLAGTPDVSTPLDALGEGVWYYVNLEIFCFGIFLGMYGLYRLITLVRNWKKRSGLKEEKYHYL</sequence>
<feature type="transmembrane region" description="Helical" evidence="1">
    <location>
        <begin position="165"/>
        <end position="182"/>
    </location>
</feature>
<dbReference type="Pfam" id="PF14808">
    <property type="entry name" value="TMEM164"/>
    <property type="match status" value="1"/>
</dbReference>
<feature type="transmembrane region" description="Helical" evidence="1">
    <location>
        <begin position="139"/>
        <end position="158"/>
    </location>
</feature>
<keyword evidence="1" id="KW-0472">Membrane</keyword>
<dbReference type="InterPro" id="IPR011737">
    <property type="entry name" value="CHP02206_TP0381"/>
</dbReference>
<keyword evidence="3" id="KW-1185">Reference proteome</keyword>
<evidence type="ECO:0000313" key="2">
    <source>
        <dbReference type="EMBL" id="SFF96355.1"/>
    </source>
</evidence>